<dbReference type="PANTHER" id="PTHR45653">
    <property type="entry name" value="DEDICATOR OF CYTOKINESIS"/>
    <property type="match status" value="1"/>
</dbReference>
<dbReference type="Gene3D" id="1.20.58.740">
    <property type="match status" value="1"/>
</dbReference>
<dbReference type="STRING" id="857566.A0A1E3PFD1"/>
<name>A0A1E3PFD1_9ASCO</name>
<proteinExistence type="inferred from homology"/>
<dbReference type="Pfam" id="PF20421">
    <property type="entry name" value="DHR-2_Lobe_C"/>
    <property type="match status" value="1"/>
</dbReference>
<reference evidence="4 5" key="1">
    <citation type="journal article" date="2016" name="Proc. Natl. Acad. Sci. U.S.A.">
        <title>Comparative genomics of biotechnologically important yeasts.</title>
        <authorList>
            <person name="Riley R."/>
            <person name="Haridas S."/>
            <person name="Wolfe K.H."/>
            <person name="Lopes M.R."/>
            <person name="Hittinger C.T."/>
            <person name="Goeker M."/>
            <person name="Salamov A.A."/>
            <person name="Wisecaver J.H."/>
            <person name="Long T.M."/>
            <person name="Calvey C.H."/>
            <person name="Aerts A.L."/>
            <person name="Barry K.W."/>
            <person name="Choi C."/>
            <person name="Clum A."/>
            <person name="Coughlan A.Y."/>
            <person name="Deshpande S."/>
            <person name="Douglass A.P."/>
            <person name="Hanson S.J."/>
            <person name="Klenk H.-P."/>
            <person name="LaButti K.M."/>
            <person name="Lapidus A."/>
            <person name="Lindquist E.A."/>
            <person name="Lipzen A.M."/>
            <person name="Meier-Kolthoff J.P."/>
            <person name="Ohm R.A."/>
            <person name="Otillar R.P."/>
            <person name="Pangilinan J.L."/>
            <person name="Peng Y."/>
            <person name="Rokas A."/>
            <person name="Rosa C.A."/>
            <person name="Scheuner C."/>
            <person name="Sibirny A.A."/>
            <person name="Slot J.C."/>
            <person name="Stielow J.B."/>
            <person name="Sun H."/>
            <person name="Kurtzman C.P."/>
            <person name="Blackwell M."/>
            <person name="Grigoriev I.V."/>
            <person name="Jeffries T.W."/>
        </authorList>
    </citation>
    <scope>NUCLEOTIDE SEQUENCE [LARGE SCALE GENOMIC DNA]</scope>
    <source>
        <strain evidence="4 5">DSM 6958</strain>
    </source>
</reference>
<dbReference type="InterPro" id="IPR057500">
    <property type="entry name" value="C2_DCK1_4th"/>
</dbReference>
<dbReference type="InterPro" id="IPR032376">
    <property type="entry name" value="DOCK_N"/>
</dbReference>
<dbReference type="Pfam" id="PF16172">
    <property type="entry name" value="DOCK_N"/>
    <property type="match status" value="1"/>
</dbReference>
<dbReference type="CDD" id="cd11684">
    <property type="entry name" value="DHR2_DOCK"/>
    <property type="match status" value="1"/>
</dbReference>
<gene>
    <name evidence="4" type="ORF">NADFUDRAFT_53100</name>
</gene>
<dbReference type="GO" id="GO:0005085">
    <property type="term" value="F:guanyl-nucleotide exchange factor activity"/>
    <property type="evidence" value="ECO:0007669"/>
    <property type="project" value="InterPro"/>
</dbReference>
<evidence type="ECO:0000313" key="5">
    <source>
        <dbReference type="Proteomes" id="UP000095009"/>
    </source>
</evidence>
<dbReference type="InterPro" id="IPR043162">
    <property type="entry name" value="DOCK_C_lobe_C"/>
</dbReference>
<dbReference type="OrthoDB" id="18896at2759"/>
<comment type="similarity">
    <text evidence="2">Belongs to the DOCK family.</text>
</comment>
<dbReference type="InterPro" id="IPR056372">
    <property type="entry name" value="TPR_DOCK"/>
</dbReference>
<evidence type="ECO:0000259" key="3">
    <source>
        <dbReference type="PROSITE" id="PS51651"/>
    </source>
</evidence>
<organism evidence="4 5">
    <name type="scientific">Nadsonia fulvescens var. elongata DSM 6958</name>
    <dbReference type="NCBI Taxonomy" id="857566"/>
    <lineage>
        <taxon>Eukaryota</taxon>
        <taxon>Fungi</taxon>
        <taxon>Dikarya</taxon>
        <taxon>Ascomycota</taxon>
        <taxon>Saccharomycotina</taxon>
        <taxon>Dipodascomycetes</taxon>
        <taxon>Dipodascales</taxon>
        <taxon>Dipodascales incertae sedis</taxon>
        <taxon>Nadsonia</taxon>
    </lineage>
</organism>
<sequence length="1829" mass="205090">MANSINDYQSLKSSQGDGKWSPLNRVAWATAINCYKTKKLNLNLGDDVYIFESHSSGLWYRGYVISSVSPVTSIEQMLETSSQPTNNANDAFIAAAGSKAQEMKITTGVIPASCVHLKEQLGQSLNQGGDNVADASIASEKFSENGVLGDVNDFLENSIRHSPFSNDYESILAETSGLSLEKPSRPPVPALRLADSDLSDSAFEPLVDEIASVVKEWHSVFIYRYFVARRYDLVKALNKVIQQLLMIRRKLLFGILTHAEKVTARQKAIWLIARGTKLLKRGVIVRDQATGETVSGKDDPIKMAQEQFLTGLAPNYPSNTFMSFANEETTHLPAHIIVNFKSTLGNGAVPGMVVFFYLRNRVRRLTEAFSVEVKPDLSLLNISAVVFRDLPRSVVDKEIYLVAVVFETVKPTATSKLHVRRGVAAGVADISRIFRTDQKSDSEFTIKMFTSYSSNGVYDNENHGWGELVDRIIKGSPVGVTFTPRAEKVVVSVKEFNAPSARNLDHYIKQDSRAICFAKSLFVNSMSERRNDLYLHLGLVSLINADNNLISINVSSASGTMRFTKASNVDPVATWFTCSIFHNESIGEVVRACSINESQQDSVVFTIYLGNEAIGQSSYPVWKNVGTQIVEDGTKVVDIIKHGVKTGTISFTSDFNGNGFNVNATVSRILNWRSIFNSQGHQEVVSILDNVKYIDELDFLKSFHELVDAEMDIISYMSASNNYSVAIAAFNALVHTLNMMTTRSSHNMYVVDDFLENNFNFAGISLTLLKLVTYIMQSFSSNKGVRSLFRCSNYLAKFTAKAISVDSSRNIDDSSFTREITVNLHHMVKNVMSFMSQTDPIVFDEQVVACQNIHHWFFELRPHVASSDCLIMFIQLIDSIHDQSEKLSLEKLLLMQILCKSWLYKNARFRGQITSYCIKWTLPYFIKALSNSDSYDKDKLRILLSVFAEQFKVIWPIRHQELDICAMYGPLLPIVAKTYLVFLNAFKNRDPSLVRRTYSSLFPARYPVESRPVDSIVEGAVFDELLIELGIVFTFLVNLAHISSDSVSDSQYFEDKTNQLVSNIIEACDALLMSVSFPKTWISLFALHHETAFGCMAYLKSIMKSQYLPSTDRAEEFNTQIWYNYFTSMLKIVGSESIAIENLSEQKRKAIWKISGDIRGQAMSLFTELWDFLGWDASAEDMTRFGIKKFGGYQVQLFGGETSIVEDVLNLCLSKHVAVQTDAIRVFCTIIVGEWALNEDLSAIEKEVIGAIDDIFATKQFLPGEREKNRFIKILRSVIKIDHEDEAYAPISSLINNMDEFLDLSIELKNVPEGEFFNDDKIFHSLNVLNFLKHVGKIEIFSKHVYEISQGHLGKHNYVQAGLALTLLGSAYTWNTQVVLPSSEQPVFPSQTEFQRKEALYRDAINAYTKGESFEHAIAATKELMTAYEEVTFDFRKLSSLTSSLSKLYENVDKVRRAYATYFRVAFIGKSFPKSLGNRQFIYQGSPYDKLETIHDNLRKTYPGVVIVSNNGEPVSNEGFVLQVSSVLPKSRFEDFGELDISPGARDYLMRAGLRDFTSIRMVTGGKSPLTIWTESTTYETYEAFPTIVKRSEIKKVSVSRLSPIENALKAVRAKINELNGLAYAINNGTYDKSSNQLDLVLEGAIDSRIGGGIQMYRAFFEDSKLRSDENVAKFVNSLENSFLDYTDAIQKCLIAHQKVMNFSMKRLHDSLVERFKRHFARELSHMAGTSNYFTRQLPSGGRPHDKNLGFLGDIDKLSEPNLGSDFNLYFGNAARSGSSAIPQLEPAPSLADTFSQVSASLSFDDVASSRASFAGSLSSDGKPSMIIE</sequence>
<dbReference type="InterPro" id="IPR027357">
    <property type="entry name" value="DOCKER_dom"/>
</dbReference>
<dbReference type="Gene3D" id="1.25.40.410">
    <property type="match status" value="1"/>
</dbReference>
<dbReference type="Pfam" id="PF23554">
    <property type="entry name" value="TPR_DOCK"/>
    <property type="match status" value="1"/>
</dbReference>
<keyword evidence="1" id="KW-0597">Phosphoprotein</keyword>
<keyword evidence="5" id="KW-1185">Reference proteome</keyword>
<evidence type="ECO:0000313" key="4">
    <source>
        <dbReference type="EMBL" id="ODQ64123.1"/>
    </source>
</evidence>
<dbReference type="InterPro" id="IPR043161">
    <property type="entry name" value="DOCK_C_lobe_A"/>
</dbReference>
<dbReference type="GO" id="GO:0007264">
    <property type="term" value="P:small GTPase-mediated signal transduction"/>
    <property type="evidence" value="ECO:0007669"/>
    <property type="project" value="InterPro"/>
</dbReference>
<protein>
    <recommendedName>
        <fullName evidence="3">DOCKER domain-containing protein</fullName>
    </recommendedName>
</protein>
<dbReference type="Gene3D" id="1.20.1270.350">
    <property type="entry name" value="Dedicator of cytokinesis N-terminal subdomain"/>
    <property type="match status" value="1"/>
</dbReference>
<dbReference type="InterPro" id="IPR046773">
    <property type="entry name" value="DOCKER_Lobe_C"/>
</dbReference>
<dbReference type="EMBL" id="KV454413">
    <property type="protein sequence ID" value="ODQ64123.1"/>
    <property type="molecule type" value="Genomic_DNA"/>
</dbReference>
<dbReference type="PANTHER" id="PTHR45653:SF10">
    <property type="entry name" value="MYOBLAST CITY, ISOFORM B"/>
    <property type="match status" value="1"/>
</dbReference>
<dbReference type="InterPro" id="IPR042455">
    <property type="entry name" value="DOCK_N_sub1"/>
</dbReference>
<dbReference type="PROSITE" id="PS51651">
    <property type="entry name" value="DOCKER"/>
    <property type="match status" value="1"/>
</dbReference>
<dbReference type="Proteomes" id="UP000095009">
    <property type="component" value="Unassembled WGS sequence"/>
</dbReference>
<feature type="domain" description="DOCKER" evidence="3">
    <location>
        <begin position="1332"/>
        <end position="1732"/>
    </location>
</feature>
<dbReference type="Pfam" id="PF25338">
    <property type="entry name" value="C2_DCK_4th"/>
    <property type="match status" value="1"/>
</dbReference>
<dbReference type="InterPro" id="IPR026791">
    <property type="entry name" value="DOCK"/>
</dbReference>
<dbReference type="GO" id="GO:0005886">
    <property type="term" value="C:plasma membrane"/>
    <property type="evidence" value="ECO:0007669"/>
    <property type="project" value="TreeGrafter"/>
</dbReference>
<evidence type="ECO:0000256" key="1">
    <source>
        <dbReference type="ARBA" id="ARBA00022553"/>
    </source>
</evidence>
<evidence type="ECO:0000256" key="2">
    <source>
        <dbReference type="PROSITE-ProRule" id="PRU00984"/>
    </source>
</evidence>
<dbReference type="GO" id="GO:0005737">
    <property type="term" value="C:cytoplasm"/>
    <property type="evidence" value="ECO:0007669"/>
    <property type="project" value="TreeGrafter"/>
</dbReference>
<accession>A0A1E3PFD1</accession>
<dbReference type="GO" id="GO:0031267">
    <property type="term" value="F:small GTPase binding"/>
    <property type="evidence" value="ECO:0007669"/>
    <property type="project" value="TreeGrafter"/>
</dbReference>